<accession>A0A7R9Q188</accession>
<evidence type="ECO:0000313" key="3">
    <source>
        <dbReference type="Proteomes" id="UP000759131"/>
    </source>
</evidence>
<dbReference type="Gene3D" id="1.10.10.60">
    <property type="entry name" value="Homeodomain-like"/>
    <property type="match status" value="1"/>
</dbReference>
<protein>
    <recommendedName>
        <fullName evidence="1">Myb/SANT-like DNA-binding domain-containing protein</fullName>
    </recommendedName>
</protein>
<reference evidence="2" key="1">
    <citation type="submission" date="2020-11" db="EMBL/GenBank/DDBJ databases">
        <authorList>
            <person name="Tran Van P."/>
        </authorList>
    </citation>
    <scope>NUCLEOTIDE SEQUENCE</scope>
</reference>
<dbReference type="Proteomes" id="UP000759131">
    <property type="component" value="Unassembled WGS sequence"/>
</dbReference>
<dbReference type="EMBL" id="CAJPIZ010005121">
    <property type="protein sequence ID" value="CAG2108291.1"/>
    <property type="molecule type" value="Genomic_DNA"/>
</dbReference>
<dbReference type="InterPro" id="IPR044822">
    <property type="entry name" value="Myb_DNA-bind_4"/>
</dbReference>
<evidence type="ECO:0000313" key="2">
    <source>
        <dbReference type="EMBL" id="CAD7627861.1"/>
    </source>
</evidence>
<proteinExistence type="predicted"/>
<dbReference type="AlphaFoldDB" id="A0A7R9Q188"/>
<gene>
    <name evidence="2" type="ORF">OSB1V03_LOCUS8286</name>
</gene>
<evidence type="ECO:0000259" key="1">
    <source>
        <dbReference type="Pfam" id="PF13837"/>
    </source>
</evidence>
<dbReference type="OrthoDB" id="6509960at2759"/>
<dbReference type="EMBL" id="OC859696">
    <property type="protein sequence ID" value="CAD7627861.1"/>
    <property type="molecule type" value="Genomic_DNA"/>
</dbReference>
<sequence>MNTFKVLVDINDEKFCVFIQSDHKIIQFKTVFTAITAQTKHTLNADDHSFEIFDTDFEEWVVVNNCDQIIDNLAKIRVRLKDNKRDANRAFNETNSVSQDSQTLPKNVNTLATVMADAGGDRVSLTNTNSEVNNNAVIEQKAQQLNPLHNQLSQQKPCLEKNLVALDINFDNLNIKSTESASNETTDKKSNIDHIFSKMKKTINTLKDERMVAQKAVTETDLLNGNVLDNETMAEPQAIASNNGNSANKWPPNAVNYLDLTKSHNYCYSSDCLHVSHKTIVTQFRRRPVIAIRYHHNDFKAIDLLLELLEINRRCFERNSSNDSENNPKWRTISQQMINNGFENWSPEQCRNGFHNVIELYKKTLNKCPDSETATKVNPMFSALHWFDMKYLVNLCEFNQIRDLRQAFKTKPHHKSKEYGLIGAKKFGSNMSLLSNSNDNKTCSKYGSNGSLASNQTIPKTKTKYQTNKDIVETVKLNKVTNLSKSRINEFKTLANSVQTIVGQFGHCSRVHNFWDLVANQMRANGYDDSAQNARNIFTEFVCDYYALVLIRCPDYMNATEVYPLFAFIHAMDLSQCLSQFSFEKIKDLRDKFAAKM</sequence>
<feature type="domain" description="Myb/SANT-like DNA-binding" evidence="1">
    <location>
        <begin position="307"/>
        <end position="385"/>
    </location>
</feature>
<organism evidence="2">
    <name type="scientific">Medioppia subpectinata</name>
    <dbReference type="NCBI Taxonomy" id="1979941"/>
    <lineage>
        <taxon>Eukaryota</taxon>
        <taxon>Metazoa</taxon>
        <taxon>Ecdysozoa</taxon>
        <taxon>Arthropoda</taxon>
        <taxon>Chelicerata</taxon>
        <taxon>Arachnida</taxon>
        <taxon>Acari</taxon>
        <taxon>Acariformes</taxon>
        <taxon>Sarcoptiformes</taxon>
        <taxon>Oribatida</taxon>
        <taxon>Brachypylina</taxon>
        <taxon>Oppioidea</taxon>
        <taxon>Oppiidae</taxon>
        <taxon>Medioppia</taxon>
    </lineage>
</organism>
<name>A0A7R9Q188_9ACAR</name>
<dbReference type="Pfam" id="PF13837">
    <property type="entry name" value="Myb_DNA-bind_4"/>
    <property type="match status" value="1"/>
</dbReference>
<keyword evidence="3" id="KW-1185">Reference proteome</keyword>